<proteinExistence type="predicted"/>
<dbReference type="RefSeq" id="WP_070235647.1">
    <property type="nucleotide sequence ID" value="NZ_CP017478.1"/>
</dbReference>
<dbReference type="Pfam" id="PF00196">
    <property type="entry name" value="GerE"/>
    <property type="match status" value="1"/>
</dbReference>
<dbReference type="PRINTS" id="PR00038">
    <property type="entry name" value="HTHLUXR"/>
</dbReference>
<dbReference type="InterPro" id="IPR016032">
    <property type="entry name" value="Sig_transdc_resp-reg_C-effctor"/>
</dbReference>
<dbReference type="Gene3D" id="1.10.10.10">
    <property type="entry name" value="Winged helix-like DNA-binding domain superfamily/Winged helix DNA-binding domain"/>
    <property type="match status" value="1"/>
</dbReference>
<protein>
    <submittedName>
        <fullName evidence="6">Helix-turn-helix transcriptional regulator</fullName>
    </submittedName>
</protein>
<dbReference type="PROSITE" id="PS50112">
    <property type="entry name" value="PAS"/>
    <property type="match status" value="1"/>
</dbReference>
<evidence type="ECO:0000313" key="6">
    <source>
        <dbReference type="EMBL" id="AOW19531.1"/>
    </source>
</evidence>
<evidence type="ECO:0000259" key="4">
    <source>
        <dbReference type="PROSITE" id="PS50043"/>
    </source>
</evidence>
<dbReference type="SMART" id="SM00421">
    <property type="entry name" value="HTH_LUXR"/>
    <property type="match status" value="1"/>
</dbReference>
<gene>
    <name evidence="6" type="ORF">LPB138_02040</name>
</gene>
<keyword evidence="1" id="KW-0805">Transcription regulation</keyword>
<evidence type="ECO:0000259" key="5">
    <source>
        <dbReference type="PROSITE" id="PS50112"/>
    </source>
</evidence>
<dbReference type="OrthoDB" id="965844at2"/>
<feature type="domain" description="HTH luxR-type" evidence="4">
    <location>
        <begin position="189"/>
        <end position="254"/>
    </location>
</feature>
<dbReference type="CDD" id="cd00130">
    <property type="entry name" value="PAS"/>
    <property type="match status" value="1"/>
</dbReference>
<name>A0A1D8P4U4_9FLAO</name>
<dbReference type="Proteomes" id="UP000176050">
    <property type="component" value="Chromosome"/>
</dbReference>
<dbReference type="PROSITE" id="PS00622">
    <property type="entry name" value="HTH_LUXR_1"/>
    <property type="match status" value="1"/>
</dbReference>
<dbReference type="STRING" id="1850246.LPB138_02040"/>
<evidence type="ECO:0000256" key="2">
    <source>
        <dbReference type="ARBA" id="ARBA00023125"/>
    </source>
</evidence>
<organism evidence="6 7">
    <name type="scientific">Urechidicola croceus</name>
    <dbReference type="NCBI Taxonomy" id="1850246"/>
    <lineage>
        <taxon>Bacteria</taxon>
        <taxon>Pseudomonadati</taxon>
        <taxon>Bacteroidota</taxon>
        <taxon>Flavobacteriia</taxon>
        <taxon>Flavobacteriales</taxon>
        <taxon>Flavobacteriaceae</taxon>
        <taxon>Urechidicola</taxon>
    </lineage>
</organism>
<dbReference type="PANTHER" id="PTHR44688">
    <property type="entry name" value="DNA-BINDING TRANSCRIPTIONAL ACTIVATOR DEVR_DOSR"/>
    <property type="match status" value="1"/>
</dbReference>
<sequence>MNDTLKSYEKVFTTNKTYDGSLVKKHIEKLKELDSYLPSIETFILVTNTSSQKYEFVSDNFEKTLGLDKEKMLSEGLPYYISHYHPDDLPNLMKILEDLMLFTMNETTIEERPNLSYSWNYRIRKGDGNYKNMHVHQTPIFFDINNKPIIGFSHNTVVGNGKAKPMVAICKKLNKKNEFETLFYKNYSKEILTDNLSNREIDTVRLLALGNTTKEISDKLNISEHTVSVHRKNILKKLNFNTTAEIIKYCNANHLF</sequence>
<dbReference type="KEGG" id="lul:LPB138_02040"/>
<dbReference type="InterPro" id="IPR013655">
    <property type="entry name" value="PAS_fold_3"/>
</dbReference>
<dbReference type="AlphaFoldDB" id="A0A1D8P4U4"/>
<evidence type="ECO:0000256" key="1">
    <source>
        <dbReference type="ARBA" id="ARBA00023015"/>
    </source>
</evidence>
<dbReference type="SUPFAM" id="SSF46894">
    <property type="entry name" value="C-terminal effector domain of the bipartite response regulators"/>
    <property type="match status" value="1"/>
</dbReference>
<evidence type="ECO:0000313" key="7">
    <source>
        <dbReference type="Proteomes" id="UP000176050"/>
    </source>
</evidence>
<dbReference type="InterPro" id="IPR000014">
    <property type="entry name" value="PAS"/>
</dbReference>
<dbReference type="CDD" id="cd06170">
    <property type="entry name" value="LuxR_C_like"/>
    <property type="match status" value="1"/>
</dbReference>
<dbReference type="GO" id="GO:0006355">
    <property type="term" value="P:regulation of DNA-templated transcription"/>
    <property type="evidence" value="ECO:0007669"/>
    <property type="project" value="InterPro"/>
</dbReference>
<dbReference type="SUPFAM" id="SSF55785">
    <property type="entry name" value="PYP-like sensor domain (PAS domain)"/>
    <property type="match status" value="1"/>
</dbReference>
<keyword evidence="2" id="KW-0238">DNA-binding</keyword>
<dbReference type="InterPro" id="IPR035965">
    <property type="entry name" value="PAS-like_dom_sf"/>
</dbReference>
<evidence type="ECO:0000256" key="3">
    <source>
        <dbReference type="ARBA" id="ARBA00023163"/>
    </source>
</evidence>
<dbReference type="Gene3D" id="3.30.450.20">
    <property type="entry name" value="PAS domain"/>
    <property type="match status" value="1"/>
</dbReference>
<dbReference type="InterPro" id="IPR036388">
    <property type="entry name" value="WH-like_DNA-bd_sf"/>
</dbReference>
<dbReference type="PANTHER" id="PTHR44688:SF16">
    <property type="entry name" value="DNA-BINDING TRANSCRIPTIONAL ACTIVATOR DEVR_DOSR"/>
    <property type="match status" value="1"/>
</dbReference>
<reference evidence="6 7" key="1">
    <citation type="submission" date="2016-10" db="EMBL/GenBank/DDBJ databases">
        <title>Lutibacter sp. LPB0138, isolated from marine gastropod.</title>
        <authorList>
            <person name="Kim E."/>
            <person name="Yi H."/>
        </authorList>
    </citation>
    <scope>NUCLEOTIDE SEQUENCE [LARGE SCALE GENOMIC DNA]</scope>
    <source>
        <strain evidence="6 7">LPB0138</strain>
    </source>
</reference>
<dbReference type="EMBL" id="CP017478">
    <property type="protein sequence ID" value="AOW19531.1"/>
    <property type="molecule type" value="Genomic_DNA"/>
</dbReference>
<feature type="domain" description="PAS" evidence="5">
    <location>
        <begin position="29"/>
        <end position="100"/>
    </location>
</feature>
<dbReference type="Pfam" id="PF08447">
    <property type="entry name" value="PAS_3"/>
    <property type="match status" value="1"/>
</dbReference>
<dbReference type="GO" id="GO:0003677">
    <property type="term" value="F:DNA binding"/>
    <property type="evidence" value="ECO:0007669"/>
    <property type="project" value="UniProtKB-KW"/>
</dbReference>
<keyword evidence="7" id="KW-1185">Reference proteome</keyword>
<dbReference type="PROSITE" id="PS50043">
    <property type="entry name" value="HTH_LUXR_2"/>
    <property type="match status" value="1"/>
</dbReference>
<dbReference type="InterPro" id="IPR000792">
    <property type="entry name" value="Tscrpt_reg_LuxR_C"/>
</dbReference>
<keyword evidence="3" id="KW-0804">Transcription</keyword>
<accession>A0A1D8P4U4</accession>